<dbReference type="GO" id="GO:0003677">
    <property type="term" value="F:DNA binding"/>
    <property type="evidence" value="ECO:0007669"/>
    <property type="project" value="UniProtKB-UniRule"/>
</dbReference>
<dbReference type="InterPro" id="IPR050624">
    <property type="entry name" value="HTH-type_Tx_Regulator"/>
</dbReference>
<organism evidence="4 5">
    <name type="scientific">Chryseobacterium taklimakanense</name>
    <dbReference type="NCBI Taxonomy" id="536441"/>
    <lineage>
        <taxon>Bacteria</taxon>
        <taxon>Pseudomonadati</taxon>
        <taxon>Bacteroidota</taxon>
        <taxon>Flavobacteriia</taxon>
        <taxon>Flavobacteriales</taxon>
        <taxon>Weeksellaceae</taxon>
        <taxon>Chryseobacterium group</taxon>
        <taxon>Chryseobacterium</taxon>
    </lineage>
</organism>
<protein>
    <recommendedName>
        <fullName evidence="3">HTH tetR-type domain-containing protein</fullName>
    </recommendedName>
</protein>
<feature type="DNA-binding region" description="H-T-H motif" evidence="2">
    <location>
        <begin position="37"/>
        <end position="56"/>
    </location>
</feature>
<name>A0A239XY73_9FLAO</name>
<dbReference type="KEGG" id="ctak:4412677_02577"/>
<feature type="domain" description="HTH tetR-type" evidence="3">
    <location>
        <begin position="14"/>
        <end position="74"/>
    </location>
</feature>
<dbReference type="Gene3D" id="1.10.357.10">
    <property type="entry name" value="Tetracycline Repressor, domain 2"/>
    <property type="match status" value="1"/>
</dbReference>
<proteinExistence type="predicted"/>
<evidence type="ECO:0000259" key="3">
    <source>
        <dbReference type="PROSITE" id="PS50977"/>
    </source>
</evidence>
<dbReference type="PROSITE" id="PS50977">
    <property type="entry name" value="HTH_TETR_2"/>
    <property type="match status" value="1"/>
</dbReference>
<dbReference type="RefSeq" id="WP_095073815.1">
    <property type="nucleotide sequence ID" value="NZ_LT906465.1"/>
</dbReference>
<reference evidence="4 5" key="1">
    <citation type="submission" date="2017-06" db="EMBL/GenBank/DDBJ databases">
        <authorList>
            <consortium name="Pathogen Informatics"/>
        </authorList>
    </citation>
    <scope>NUCLEOTIDE SEQUENCE [LARGE SCALE GENOMIC DNA]</scope>
    <source>
        <strain evidence="4 5">NCTC13490</strain>
    </source>
</reference>
<dbReference type="InterPro" id="IPR001647">
    <property type="entry name" value="HTH_TetR"/>
</dbReference>
<gene>
    <name evidence="4" type="ORF">SAMEA4412677_02577</name>
</gene>
<dbReference type="AlphaFoldDB" id="A0A239XY73"/>
<evidence type="ECO:0000256" key="1">
    <source>
        <dbReference type="ARBA" id="ARBA00023125"/>
    </source>
</evidence>
<dbReference type="SUPFAM" id="SSF46689">
    <property type="entry name" value="Homeodomain-like"/>
    <property type="match status" value="1"/>
</dbReference>
<evidence type="ECO:0000256" key="2">
    <source>
        <dbReference type="PROSITE-ProRule" id="PRU00335"/>
    </source>
</evidence>
<evidence type="ECO:0000313" key="4">
    <source>
        <dbReference type="EMBL" id="SNV51033.1"/>
    </source>
</evidence>
<keyword evidence="5" id="KW-1185">Reference proteome</keyword>
<dbReference type="InterPro" id="IPR009057">
    <property type="entry name" value="Homeodomain-like_sf"/>
</dbReference>
<sequence>MARKRIQGPVRNKEKTKDRMLEAVGKILKNEGYTGLKVTNIAKTAEVDKKLIYDYYGSTDEVINTYIKSQDYWDNVSENSTEIIEESIADNGKSLLKDFLKGQLATMTTNTELQKIITWELSEPQPILKKLAEEREEQGEMLFKNLTDPYFKENAISFRAIQALLISGIYYLSIHNSVNGSKFCGIDMNTKDGLSEIEKAAELVVQMSYERLGEKE</sequence>
<dbReference type="PANTHER" id="PTHR43479">
    <property type="entry name" value="ACREF/ENVCD OPERON REPRESSOR-RELATED"/>
    <property type="match status" value="1"/>
</dbReference>
<accession>A0A239XY73</accession>
<dbReference type="PANTHER" id="PTHR43479:SF11">
    <property type="entry name" value="ACREF_ENVCD OPERON REPRESSOR-RELATED"/>
    <property type="match status" value="1"/>
</dbReference>
<dbReference type="Proteomes" id="UP000215196">
    <property type="component" value="Chromosome 1"/>
</dbReference>
<evidence type="ECO:0000313" key="5">
    <source>
        <dbReference type="Proteomes" id="UP000215196"/>
    </source>
</evidence>
<dbReference type="EMBL" id="LT906465">
    <property type="protein sequence ID" value="SNV51033.1"/>
    <property type="molecule type" value="Genomic_DNA"/>
</dbReference>
<keyword evidence="1 2" id="KW-0238">DNA-binding</keyword>